<dbReference type="GeneID" id="29695897"/>
<dbReference type="Proteomes" id="UP000008394">
    <property type="component" value="Chromosome"/>
</dbReference>
<name>A0A806FSB4_BIFAN</name>
<accession>A0A806FSB4</accession>
<evidence type="ECO:0000313" key="2">
    <source>
        <dbReference type="EMBL" id="AEK30061.1"/>
    </source>
</evidence>
<keyword evidence="1" id="KW-0472">Membrane</keyword>
<proteinExistence type="predicted"/>
<protein>
    <recommendedName>
        <fullName evidence="4">DUF4230 domain-containing protein</fullName>
    </recommendedName>
</protein>
<dbReference type="EMBL" id="CP002915">
    <property type="protein sequence ID" value="AEK30061.1"/>
    <property type="molecule type" value="Genomic_DNA"/>
</dbReference>
<feature type="transmembrane region" description="Helical" evidence="1">
    <location>
        <begin position="20"/>
        <end position="45"/>
    </location>
</feature>
<organism evidence="2 3">
    <name type="scientific">Bifidobacterium animalis subsp. lactis CNCM I-2494</name>
    <dbReference type="NCBI Taxonomy" id="1042403"/>
    <lineage>
        <taxon>Bacteria</taxon>
        <taxon>Bacillati</taxon>
        <taxon>Actinomycetota</taxon>
        <taxon>Actinomycetes</taxon>
        <taxon>Bifidobacteriales</taxon>
        <taxon>Bifidobacteriaceae</taxon>
        <taxon>Bifidobacterium</taxon>
    </lineage>
</organism>
<dbReference type="RefSeq" id="WP_004218854.1">
    <property type="nucleotide sequence ID" value="NC_017215.1"/>
</dbReference>
<evidence type="ECO:0000313" key="3">
    <source>
        <dbReference type="Proteomes" id="UP000008394"/>
    </source>
</evidence>
<evidence type="ECO:0000256" key="1">
    <source>
        <dbReference type="SAM" id="Phobius"/>
    </source>
</evidence>
<keyword evidence="1" id="KW-0812">Transmembrane</keyword>
<dbReference type="AlphaFoldDB" id="A0A806FSB4"/>
<keyword evidence="1" id="KW-1133">Transmembrane helix</keyword>
<sequence>MDGNNDAGRSIPAISKKWKIAGVVIAALSCMVVGCLLMLGFYSLFPGTMPAFLKEKVGTSDTQVIRSMERTKEVALLRLGITGIISQENKSHFFNMEIPGTERARFIQYTFDAKLGFEGKDVSIKETGKNTFDVEIPEFKFIGYDHPEYRMIVEQNGALSFGTQQIDSLDMINNILTEKTKQEYVDSNRDLLEEQAKSFYASIVMGVNPEAKLNFTFQTPKGS</sequence>
<gene>
    <name evidence="2" type="ORF">BALAC2494_00531</name>
</gene>
<dbReference type="KEGG" id="bnm:BALAC2494_00531"/>
<reference evidence="2 3" key="1">
    <citation type="journal article" date="2011" name="J. Bacteriol.">
        <title>Genome Sequence of the Probiotic Strain Bifidobacterium animalis subsp. lactis CNCM I-2494.</title>
        <authorList>
            <person name="Chervaux C."/>
            <person name="Grimaldi C."/>
            <person name="Bolotin A."/>
            <person name="Quinquis B."/>
            <person name="Legrain-Raspaud S."/>
            <person name="van Hylckama Vlieg J.E."/>
            <person name="Denariaz G."/>
            <person name="Smokvina T."/>
        </authorList>
    </citation>
    <scope>NUCLEOTIDE SEQUENCE [LARGE SCALE GENOMIC DNA]</scope>
    <source>
        <strain evidence="2 3">CNCM I-2494</strain>
    </source>
</reference>
<evidence type="ECO:0008006" key="4">
    <source>
        <dbReference type="Google" id="ProtNLM"/>
    </source>
</evidence>